<reference evidence="1 2" key="1">
    <citation type="submission" date="2022-03" db="EMBL/GenBank/DDBJ databases">
        <title>Chryseobacterium sp. isolated from the Andong Sikhe.</title>
        <authorList>
            <person name="Won M."/>
            <person name="Kim S.-J."/>
            <person name="Kwon S.-W."/>
        </authorList>
    </citation>
    <scope>NUCLEOTIDE SEQUENCE [LARGE SCALE GENOMIC DNA]</scope>
    <source>
        <strain evidence="1 2">ADR-1</strain>
        <plasmid evidence="1 2">unnamed2</plasmid>
    </source>
</reference>
<proteinExistence type="predicted"/>
<sequence>MKVDGNEYLLELVKNDEKALLNLIFSSSFFLTENAMLKYQNENNYIRNGQSHTLYYKRENQYYLIRRTKNFKRRLKDLSKNDLLFLKDENENFKAIKIDSTGNAAPRKFLQENIGQNLLNRNFKISHLENKGNTPEKHGFKNIVITPTFLDHFFDRNLSLNEKKITNIAKLVLKYKYNLGETFFKDFYPTKEEIDFAKSTNFNFLDLVN</sequence>
<dbReference type="Proteomes" id="UP000831068">
    <property type="component" value="Plasmid unnamed2"/>
</dbReference>
<organism evidence="1 2">
    <name type="scientific">Chryseobacterium oryzae</name>
    <dbReference type="NCBI Taxonomy" id="2929799"/>
    <lineage>
        <taxon>Bacteria</taxon>
        <taxon>Pseudomonadati</taxon>
        <taxon>Bacteroidota</taxon>
        <taxon>Flavobacteriia</taxon>
        <taxon>Flavobacteriales</taxon>
        <taxon>Weeksellaceae</taxon>
        <taxon>Chryseobacterium group</taxon>
        <taxon>Chryseobacterium</taxon>
    </lineage>
</organism>
<protein>
    <submittedName>
        <fullName evidence="1">Uncharacterized protein</fullName>
    </submittedName>
</protein>
<evidence type="ECO:0000313" key="1">
    <source>
        <dbReference type="EMBL" id="UOE39696.1"/>
    </source>
</evidence>
<dbReference type="EMBL" id="CP094531">
    <property type="protein sequence ID" value="UOE39696.1"/>
    <property type="molecule type" value="Genomic_DNA"/>
</dbReference>
<evidence type="ECO:0000313" key="2">
    <source>
        <dbReference type="Proteomes" id="UP000831068"/>
    </source>
</evidence>
<dbReference type="RefSeq" id="WP_243577833.1">
    <property type="nucleotide sequence ID" value="NZ_CP094531.1"/>
</dbReference>
<keyword evidence="2" id="KW-1185">Reference proteome</keyword>
<geneLocation type="plasmid" evidence="1 2">
    <name>unnamed2</name>
</geneLocation>
<keyword evidence="1" id="KW-0614">Plasmid</keyword>
<gene>
    <name evidence="1" type="ORF">MTP08_14710</name>
</gene>
<name>A0ABY4BKG7_9FLAO</name>
<accession>A0ABY4BKG7</accession>